<dbReference type="Gene3D" id="1.50.10.20">
    <property type="match status" value="1"/>
</dbReference>
<sequence length="236" mass="25817">CWNSPFDAARQEKMDKVLSRSLSVILQAQNVKKPPNHAGGWRYQPNSTDSDLSLTGWCIMALRAGKLNGAPVPAANIEKAVKYVLKTRHPQFGGFAYHPGSAPNIGLTASGVLCLELCGQHGHKAIAPAAEYIRKSQPKAYDASMNGCYARYYYGQAAFQLGPKFWANFAPQMFKNVLVAQQPDGRWPPADGTCGSCFSTAMNILAMTPAYRQLPIYQRDQTYESEGLSAPGEQQP</sequence>
<accession>X0WXV9</accession>
<dbReference type="EMBL" id="BARS01049675">
    <property type="protein sequence ID" value="GAG35540.1"/>
    <property type="molecule type" value="Genomic_DNA"/>
</dbReference>
<dbReference type="InterPro" id="IPR008930">
    <property type="entry name" value="Terpenoid_cyclase/PrenylTrfase"/>
</dbReference>
<proteinExistence type="predicted"/>
<reference evidence="1" key="1">
    <citation type="journal article" date="2014" name="Front. Microbiol.">
        <title>High frequency of phylogenetically diverse reductive dehalogenase-homologous genes in deep subseafloor sedimentary metagenomes.</title>
        <authorList>
            <person name="Kawai M."/>
            <person name="Futagami T."/>
            <person name="Toyoda A."/>
            <person name="Takaki Y."/>
            <person name="Nishi S."/>
            <person name="Hori S."/>
            <person name="Arai W."/>
            <person name="Tsubouchi T."/>
            <person name="Morono Y."/>
            <person name="Uchiyama I."/>
            <person name="Ito T."/>
            <person name="Fujiyama A."/>
            <person name="Inagaki F."/>
            <person name="Takami H."/>
        </authorList>
    </citation>
    <scope>NUCLEOTIDE SEQUENCE</scope>
    <source>
        <strain evidence="1">Expedition CK06-06</strain>
    </source>
</reference>
<dbReference type="SUPFAM" id="SSF48239">
    <property type="entry name" value="Terpenoid cyclases/Protein prenyltransferases"/>
    <property type="match status" value="1"/>
</dbReference>
<feature type="non-terminal residue" evidence="1">
    <location>
        <position position="1"/>
    </location>
</feature>
<name>X0WXV9_9ZZZZ</name>
<evidence type="ECO:0008006" key="2">
    <source>
        <dbReference type="Google" id="ProtNLM"/>
    </source>
</evidence>
<gene>
    <name evidence="1" type="ORF">S01H1_74268</name>
</gene>
<organism evidence="1">
    <name type="scientific">marine sediment metagenome</name>
    <dbReference type="NCBI Taxonomy" id="412755"/>
    <lineage>
        <taxon>unclassified sequences</taxon>
        <taxon>metagenomes</taxon>
        <taxon>ecological metagenomes</taxon>
    </lineage>
</organism>
<evidence type="ECO:0000313" key="1">
    <source>
        <dbReference type="EMBL" id="GAG35540.1"/>
    </source>
</evidence>
<dbReference type="CDD" id="cd00688">
    <property type="entry name" value="ISOPREN_C2_like"/>
    <property type="match status" value="1"/>
</dbReference>
<dbReference type="AlphaFoldDB" id="X0WXV9"/>
<comment type="caution">
    <text evidence="1">The sequence shown here is derived from an EMBL/GenBank/DDBJ whole genome shotgun (WGS) entry which is preliminary data.</text>
</comment>
<protein>
    <recommendedName>
        <fullName evidence="2">Squalene cyclase C-terminal domain-containing protein</fullName>
    </recommendedName>
</protein>